<dbReference type="SUPFAM" id="SSF56300">
    <property type="entry name" value="Metallo-dependent phosphatases"/>
    <property type="match status" value="1"/>
</dbReference>
<dbReference type="InterPro" id="IPR050884">
    <property type="entry name" value="CNP_phosphodiesterase-III"/>
</dbReference>
<evidence type="ECO:0000256" key="3">
    <source>
        <dbReference type="ARBA" id="ARBA00023004"/>
    </source>
</evidence>
<dbReference type="Proteomes" id="UP001501588">
    <property type="component" value="Unassembled WGS sequence"/>
</dbReference>
<dbReference type="Pfam" id="PF00149">
    <property type="entry name" value="Metallophos"/>
    <property type="match status" value="1"/>
</dbReference>
<keyword evidence="2" id="KW-0378">Hydrolase</keyword>
<dbReference type="Gene3D" id="3.60.21.10">
    <property type="match status" value="1"/>
</dbReference>
<dbReference type="InterPro" id="IPR029052">
    <property type="entry name" value="Metallo-depent_PP-like"/>
</dbReference>
<evidence type="ECO:0000313" key="6">
    <source>
        <dbReference type="EMBL" id="GAA0604597.1"/>
    </source>
</evidence>
<dbReference type="InterPro" id="IPR004843">
    <property type="entry name" value="Calcineurin-like_PHP"/>
</dbReference>
<evidence type="ECO:0000256" key="2">
    <source>
        <dbReference type="ARBA" id="ARBA00022801"/>
    </source>
</evidence>
<evidence type="ECO:0000256" key="1">
    <source>
        <dbReference type="ARBA" id="ARBA00022723"/>
    </source>
</evidence>
<proteinExistence type="inferred from homology"/>
<keyword evidence="1" id="KW-0479">Metal-binding</keyword>
<comment type="similarity">
    <text evidence="4">Belongs to the cyclic nucleotide phosphodiesterase class-III family.</text>
</comment>
<feature type="domain" description="Calcineurin-like phosphoesterase" evidence="5">
    <location>
        <begin position="5"/>
        <end position="225"/>
    </location>
</feature>
<dbReference type="RefSeq" id="WP_343897956.1">
    <property type="nucleotide sequence ID" value="NZ_BAAAFZ010000095.1"/>
</dbReference>
<dbReference type="EMBL" id="BAAAFZ010000095">
    <property type="protein sequence ID" value="GAA0604597.1"/>
    <property type="molecule type" value="Genomic_DNA"/>
</dbReference>
<reference evidence="7" key="1">
    <citation type="journal article" date="2019" name="Int. J. Syst. Evol. Microbiol.">
        <title>The Global Catalogue of Microorganisms (GCM) 10K type strain sequencing project: providing services to taxonomists for standard genome sequencing and annotation.</title>
        <authorList>
            <consortium name="The Broad Institute Genomics Platform"/>
            <consortium name="The Broad Institute Genome Sequencing Center for Infectious Disease"/>
            <person name="Wu L."/>
            <person name="Ma J."/>
        </authorList>
    </citation>
    <scope>NUCLEOTIDE SEQUENCE [LARGE SCALE GENOMIC DNA]</scope>
    <source>
        <strain evidence="7">JCM 9933</strain>
    </source>
</reference>
<comment type="caution">
    <text evidence="6">The sequence shown here is derived from an EMBL/GenBank/DDBJ whole genome shotgun (WGS) entry which is preliminary data.</text>
</comment>
<dbReference type="PANTHER" id="PTHR42988:SF2">
    <property type="entry name" value="CYCLIC NUCLEOTIDE PHOSPHODIESTERASE CBUA0032-RELATED"/>
    <property type="match status" value="1"/>
</dbReference>
<evidence type="ECO:0000259" key="5">
    <source>
        <dbReference type="Pfam" id="PF00149"/>
    </source>
</evidence>
<evidence type="ECO:0000256" key="4">
    <source>
        <dbReference type="ARBA" id="ARBA00025742"/>
    </source>
</evidence>
<protein>
    <submittedName>
        <fullName evidence="6">Metallophosphoesterase</fullName>
    </submittedName>
</protein>
<gene>
    <name evidence="6" type="ORF">GCM10009416_47770</name>
</gene>
<sequence>MNFALAHLSDLHLPIPAGASRPLTQFTGKRLLAYLAWLRKRSGNVRPEALLADLAAHAADHVAVTGDLTNLALPREFAAARDWLARLGPPERATVVPGNHDATAPVPWERGAGLWRPWMAGDDGAAGPRLPFLRRRGPVALIGLDSAVPTPPGSASGRLGEGQLARLPALLEAAGREGLFRVVLVHHPPFLGPGGWRRALRDRAALREALARSGAELVLHGHHHAALRTSTEGPAGPIPVLGAPHARRAAREPAGWLLHGIARDGDGGWRLDTAERLWDAEAGVFRTARRWTVRISSGAGPRCGSRPGAA</sequence>
<name>A0ABP3R6X6_9PROT</name>
<keyword evidence="3" id="KW-0408">Iron</keyword>
<keyword evidence="7" id="KW-1185">Reference proteome</keyword>
<accession>A0ABP3R6X6</accession>
<evidence type="ECO:0000313" key="7">
    <source>
        <dbReference type="Proteomes" id="UP001501588"/>
    </source>
</evidence>
<organism evidence="6 7">
    <name type="scientific">Craurococcus roseus</name>
    <dbReference type="NCBI Taxonomy" id="77585"/>
    <lineage>
        <taxon>Bacteria</taxon>
        <taxon>Pseudomonadati</taxon>
        <taxon>Pseudomonadota</taxon>
        <taxon>Alphaproteobacteria</taxon>
        <taxon>Acetobacterales</taxon>
        <taxon>Acetobacteraceae</taxon>
        <taxon>Craurococcus</taxon>
    </lineage>
</organism>
<dbReference type="PANTHER" id="PTHR42988">
    <property type="entry name" value="PHOSPHOHYDROLASE"/>
    <property type="match status" value="1"/>
</dbReference>